<dbReference type="SUPFAM" id="SSF51905">
    <property type="entry name" value="FAD/NAD(P)-binding domain"/>
    <property type="match status" value="1"/>
</dbReference>
<protein>
    <recommendedName>
        <fullName evidence="3">N-methylproline demethylase</fullName>
    </recommendedName>
</protein>
<sequence length="176" mass="18976">MRWLHGHVLVYDDHGGNQARDAAEALVRSGATVEIVTPERTLSPDVGSLTASGCVNSLAENGVAVTVLRRLHGVTRTPDGLEAELGVDGFAFREHHTFDGVVAEVGTEPVQELYDELLDASINLGAVDLAELLDHRPQSVVRNEDGSFRLFRIGDAVTSRNVHAAMLDAARLCRTI</sequence>
<dbReference type="AlphaFoldDB" id="A0A7W2D934"/>
<evidence type="ECO:0000313" key="2">
    <source>
        <dbReference type="Proteomes" id="UP000586976"/>
    </source>
</evidence>
<dbReference type="Gene3D" id="3.50.50.60">
    <property type="entry name" value="FAD/NAD(P)-binding domain"/>
    <property type="match status" value="1"/>
</dbReference>
<keyword evidence="2" id="KW-1185">Reference proteome</keyword>
<dbReference type="Proteomes" id="UP000586976">
    <property type="component" value="Unassembled WGS sequence"/>
</dbReference>
<proteinExistence type="predicted"/>
<dbReference type="EMBL" id="JACEQY010000081">
    <property type="protein sequence ID" value="MBA4866949.1"/>
    <property type="molecule type" value="Genomic_DNA"/>
</dbReference>
<dbReference type="InterPro" id="IPR036188">
    <property type="entry name" value="FAD/NAD-bd_sf"/>
</dbReference>
<organism evidence="1 2">
    <name type="scientific">Streptomyces himalayensis subsp. aureolus</name>
    <dbReference type="NCBI Taxonomy" id="2758039"/>
    <lineage>
        <taxon>Bacteria</taxon>
        <taxon>Bacillati</taxon>
        <taxon>Actinomycetota</taxon>
        <taxon>Actinomycetes</taxon>
        <taxon>Kitasatosporales</taxon>
        <taxon>Streptomycetaceae</taxon>
        <taxon>Streptomyces</taxon>
        <taxon>Streptomyces himalayensis</taxon>
    </lineage>
</organism>
<comment type="caution">
    <text evidence="1">The sequence shown here is derived from an EMBL/GenBank/DDBJ whole genome shotgun (WGS) entry which is preliminary data.</text>
</comment>
<evidence type="ECO:0008006" key="3">
    <source>
        <dbReference type="Google" id="ProtNLM"/>
    </source>
</evidence>
<accession>A0A7W2D934</accession>
<reference evidence="1 2" key="1">
    <citation type="submission" date="2020-07" db="EMBL/GenBank/DDBJ databases">
        <title>Streptomyces isolated from Indian soil.</title>
        <authorList>
            <person name="Mandal S."/>
            <person name="Maiti P.K."/>
        </authorList>
    </citation>
    <scope>NUCLEOTIDE SEQUENCE [LARGE SCALE GENOMIC DNA]</scope>
    <source>
        <strain evidence="1 2">PSKA54</strain>
    </source>
</reference>
<dbReference type="RefSeq" id="WP_181868288.1">
    <property type="nucleotide sequence ID" value="NZ_JACEQY010000081.1"/>
</dbReference>
<name>A0A7W2D934_9ACTN</name>
<gene>
    <name evidence="1" type="ORF">H1V43_37780</name>
</gene>
<evidence type="ECO:0000313" key="1">
    <source>
        <dbReference type="EMBL" id="MBA4866949.1"/>
    </source>
</evidence>
<dbReference type="Gene3D" id="3.40.50.720">
    <property type="entry name" value="NAD(P)-binding Rossmann-like Domain"/>
    <property type="match status" value="1"/>
</dbReference>